<evidence type="ECO:0000256" key="7">
    <source>
        <dbReference type="ARBA" id="ARBA00023295"/>
    </source>
</evidence>
<dbReference type="AlphaFoldDB" id="A0A084UE79"/>
<evidence type="ECO:0000256" key="3">
    <source>
        <dbReference type="ARBA" id="ARBA00012756"/>
    </source>
</evidence>
<dbReference type="SUPFAM" id="SSF52317">
    <property type="entry name" value="Class I glutamine amidotransferase-like"/>
    <property type="match status" value="1"/>
</dbReference>
<dbReference type="GO" id="GO:0005975">
    <property type="term" value="P:carbohydrate metabolic process"/>
    <property type="evidence" value="ECO:0007669"/>
    <property type="project" value="InterPro"/>
</dbReference>
<dbReference type="InterPro" id="IPR013780">
    <property type="entry name" value="Glyco_hydro_b"/>
</dbReference>
<keyword evidence="5 8" id="KW-0378">Hydrolase</keyword>
<evidence type="ECO:0000256" key="4">
    <source>
        <dbReference type="ARBA" id="ARBA00022723"/>
    </source>
</evidence>
<evidence type="ECO:0000256" key="5">
    <source>
        <dbReference type="ARBA" id="ARBA00022801"/>
    </source>
</evidence>
<dbReference type="PIRSF" id="PIRSF001084">
    <property type="entry name" value="B-galactosidase"/>
    <property type="match status" value="1"/>
</dbReference>
<feature type="active site" description="Nucleophile" evidence="9">
    <location>
        <position position="312"/>
    </location>
</feature>
<dbReference type="eggNOG" id="COG1874">
    <property type="taxonomic scope" value="Bacteria"/>
</dbReference>
<dbReference type="PATRIC" id="fig|472175.3.peg.2302"/>
<protein>
    <recommendedName>
        <fullName evidence="3 8">Beta-galactosidase</fullName>
        <shortName evidence="8">Beta-gal</shortName>
        <ecNumber evidence="3 8">3.2.1.23</ecNumber>
    </recommendedName>
</protein>
<name>A0A084UE79_9HYPH</name>
<feature type="binding site" evidence="10">
    <location>
        <position position="102"/>
    </location>
    <ligand>
        <name>substrate</name>
    </ligand>
</feature>
<feature type="binding site" evidence="10">
    <location>
        <position position="140"/>
    </location>
    <ligand>
        <name>substrate</name>
    </ligand>
</feature>
<reference evidence="13 14" key="1">
    <citation type="submission" date="2014-05" db="EMBL/GenBank/DDBJ databases">
        <title>Draft Genome Sequence of Nitratireductor basaltis Strain UMTGB225, A Marine Bacterium Isolated from Green Barrel Tunicate.</title>
        <authorList>
            <person name="Gan H.Y."/>
        </authorList>
    </citation>
    <scope>NUCLEOTIDE SEQUENCE [LARGE SCALE GENOMIC DNA]</scope>
    <source>
        <strain evidence="13 14">UMTGB225</strain>
    </source>
</reference>
<comment type="caution">
    <text evidence="13">The sequence shown here is derived from an EMBL/GenBank/DDBJ whole genome shotgun (WGS) entry which is preliminary data.</text>
</comment>
<dbReference type="GO" id="GO:0046872">
    <property type="term" value="F:metal ion binding"/>
    <property type="evidence" value="ECO:0007669"/>
    <property type="project" value="UniProtKB-KW"/>
</dbReference>
<keyword evidence="4" id="KW-0479">Metal-binding</keyword>
<organism evidence="13 14">
    <name type="scientific">Nitratireductor basaltis</name>
    <dbReference type="NCBI Taxonomy" id="472175"/>
    <lineage>
        <taxon>Bacteria</taxon>
        <taxon>Pseudomonadati</taxon>
        <taxon>Pseudomonadota</taxon>
        <taxon>Alphaproteobacteria</taxon>
        <taxon>Hyphomicrobiales</taxon>
        <taxon>Phyllobacteriaceae</taxon>
        <taxon>Nitratireductor</taxon>
    </lineage>
</organism>
<dbReference type="InterPro" id="IPR003476">
    <property type="entry name" value="Glyco_hydro_42"/>
</dbReference>
<feature type="domain" description="Glycoside hydrolase family 42 N-terminal" evidence="11">
    <location>
        <begin position="5"/>
        <end position="391"/>
    </location>
</feature>
<evidence type="ECO:0000259" key="12">
    <source>
        <dbReference type="Pfam" id="PF08532"/>
    </source>
</evidence>
<proteinExistence type="inferred from homology"/>
<keyword evidence="14" id="KW-1185">Reference proteome</keyword>
<evidence type="ECO:0000313" key="14">
    <source>
        <dbReference type="Proteomes" id="UP000053675"/>
    </source>
</evidence>
<keyword evidence="7 8" id="KW-0326">Glycosidase</keyword>
<dbReference type="CDD" id="cd03143">
    <property type="entry name" value="A4_beta-galactosidase_middle_domain"/>
    <property type="match status" value="1"/>
</dbReference>
<dbReference type="SUPFAM" id="SSF51011">
    <property type="entry name" value="Glycosyl hydrolase domain"/>
    <property type="match status" value="1"/>
</dbReference>
<evidence type="ECO:0000256" key="9">
    <source>
        <dbReference type="PIRSR" id="PIRSR001084-1"/>
    </source>
</evidence>
<evidence type="ECO:0000256" key="8">
    <source>
        <dbReference type="PIRNR" id="PIRNR001084"/>
    </source>
</evidence>
<feature type="domain" description="Beta-galactosidase trimerisation" evidence="12">
    <location>
        <begin position="400"/>
        <end position="591"/>
    </location>
</feature>
<comment type="similarity">
    <text evidence="2 8">Belongs to the glycosyl hydrolase 42 family.</text>
</comment>
<dbReference type="Gene3D" id="3.20.20.80">
    <property type="entry name" value="Glycosidases"/>
    <property type="match status" value="1"/>
</dbReference>
<evidence type="ECO:0000256" key="2">
    <source>
        <dbReference type="ARBA" id="ARBA00005940"/>
    </source>
</evidence>
<dbReference type="PANTHER" id="PTHR36447:SF2">
    <property type="entry name" value="BETA-GALACTOSIDASE YESZ"/>
    <property type="match status" value="1"/>
</dbReference>
<dbReference type="Proteomes" id="UP000053675">
    <property type="component" value="Unassembled WGS sequence"/>
</dbReference>
<dbReference type="InterPro" id="IPR017853">
    <property type="entry name" value="GH"/>
</dbReference>
<dbReference type="InterPro" id="IPR013738">
    <property type="entry name" value="Beta_galactosidase_Trimer"/>
</dbReference>
<dbReference type="RefSeq" id="WP_036483025.1">
    <property type="nucleotide sequence ID" value="NZ_JMQM01000001.1"/>
</dbReference>
<dbReference type="EC" id="3.2.1.23" evidence="3 8"/>
<accession>A0A084UE79</accession>
<gene>
    <name evidence="13" type="ORF">EL18_02312</name>
</gene>
<dbReference type="InterPro" id="IPR029062">
    <property type="entry name" value="Class_I_gatase-like"/>
</dbReference>
<dbReference type="STRING" id="472175.EL18_02312"/>
<dbReference type="Pfam" id="PF02449">
    <property type="entry name" value="Glyco_hydro_42"/>
    <property type="match status" value="1"/>
</dbReference>
<dbReference type="EMBL" id="JMQM01000001">
    <property type="protein sequence ID" value="KFB11265.1"/>
    <property type="molecule type" value="Genomic_DNA"/>
</dbReference>
<sequence length="642" mass="74184">MLGVCYYPEHWSEDVWARDAQRMAEMGIRYVRIGEFAWSRIEPRRDHFEWDWLDRAMDVLARHGLKIVLGTPTATPPKWLVDEHPDILPHDEQGQVRGFGSRRHYTFSSETWWRESARIVEAVASRYGEHPALAGWQTDNEYGCHDTALSYGPEDLKAFRRWLRLRYQSPDQLNEAWGSVFWSMEICSFDEVEIPVRTVTEANPAARLDYWRFQSEQIAAYDRMQCEIIRKHSPGRWITHNFMGFVLDFDHWAVGDNLDFASWDSYPIGFVEKFPFSEEERNRWAETSHPDIAPFHHDLYRGVGRGHFWVMEQQPGPVNWAPWNPVPKPGMVRLWTWEALAHGAEVVSYFRWRQVPFAQEQMHAGLNLPEGDELSVGGHEAEQVGRELRKLGDLPASKRAPVAMVFDYQTDWTSRIQPQGKDFRYEELAFRWYEALRRLGLDVDFVRPGEVLDGYALVVVPCLSIVDEKALAALRKTNAKLLVGPRSGSRDRNFRFPENLAPGVLQELTGNRITQVSTLRPGLRENVSGAIKGGAVRWREYLQSDADVLARFAKGDPALTKKGNVYYLACWPDEVLLTSLMRNLAQEARLEFLELPEHIRIRRRGGLTFAFNYGTEAWDVPSGAELILGEKSLKPQEVAIWR</sequence>
<evidence type="ECO:0000256" key="10">
    <source>
        <dbReference type="PIRSR" id="PIRSR001084-2"/>
    </source>
</evidence>
<dbReference type="SUPFAM" id="SSF51445">
    <property type="entry name" value="(Trans)glycosidases"/>
    <property type="match status" value="1"/>
</dbReference>
<feature type="binding site" evidence="10">
    <location>
        <position position="320"/>
    </location>
    <ligand>
        <name>substrate</name>
    </ligand>
</feature>
<dbReference type="Pfam" id="PF08532">
    <property type="entry name" value="Glyco_hydro_42M"/>
    <property type="match status" value="1"/>
</dbReference>
<evidence type="ECO:0000313" key="13">
    <source>
        <dbReference type="EMBL" id="KFB11265.1"/>
    </source>
</evidence>
<dbReference type="OrthoDB" id="9800974at2"/>
<evidence type="ECO:0000256" key="6">
    <source>
        <dbReference type="ARBA" id="ARBA00022833"/>
    </source>
</evidence>
<feature type="active site" description="Proton donor" evidence="9">
    <location>
        <position position="141"/>
    </location>
</feature>
<dbReference type="Gene3D" id="3.40.50.880">
    <property type="match status" value="1"/>
</dbReference>
<comment type="catalytic activity">
    <reaction evidence="1 8">
        <text>Hydrolysis of terminal non-reducing beta-D-galactose residues in beta-D-galactosides.</text>
        <dbReference type="EC" id="3.2.1.23"/>
    </reaction>
</comment>
<dbReference type="Gene3D" id="2.60.40.1180">
    <property type="entry name" value="Golgi alpha-mannosidase II"/>
    <property type="match status" value="1"/>
</dbReference>
<dbReference type="InterPro" id="IPR013529">
    <property type="entry name" value="Glyco_hydro_42_N"/>
</dbReference>
<dbReference type="PANTHER" id="PTHR36447">
    <property type="entry name" value="BETA-GALACTOSIDASE GANA"/>
    <property type="match status" value="1"/>
</dbReference>
<dbReference type="GO" id="GO:0004565">
    <property type="term" value="F:beta-galactosidase activity"/>
    <property type="evidence" value="ECO:0007669"/>
    <property type="project" value="UniProtKB-EC"/>
</dbReference>
<keyword evidence="6" id="KW-0862">Zinc</keyword>
<dbReference type="GO" id="GO:0009341">
    <property type="term" value="C:beta-galactosidase complex"/>
    <property type="evidence" value="ECO:0007669"/>
    <property type="project" value="InterPro"/>
</dbReference>
<evidence type="ECO:0000259" key="11">
    <source>
        <dbReference type="Pfam" id="PF02449"/>
    </source>
</evidence>
<evidence type="ECO:0000256" key="1">
    <source>
        <dbReference type="ARBA" id="ARBA00001412"/>
    </source>
</evidence>